<evidence type="ECO:0000313" key="2">
    <source>
        <dbReference type="Proteomes" id="UP000566276"/>
    </source>
</evidence>
<dbReference type="Proteomes" id="UP000566276">
    <property type="component" value="Unassembled WGS sequence"/>
</dbReference>
<evidence type="ECO:0000313" key="1">
    <source>
        <dbReference type="EMBL" id="MBB6031916.1"/>
    </source>
</evidence>
<proteinExistence type="predicted"/>
<sequence>MLFYNSYIYYYKITHEKYNAISSKNKDANKIFKIKIIYQVQYQHYINCTTNKFKTQNVHFGLFKKPLF</sequence>
<comment type="caution">
    <text evidence="1">The sequence shown here is derived from an EMBL/GenBank/DDBJ whole genome shotgun (WGS) entry which is preliminary data.</text>
</comment>
<name>A0ABR6P8T4_9SPIR</name>
<gene>
    <name evidence="1" type="ORF">HNR35_000919</name>
</gene>
<accession>A0ABR6P8T4</accession>
<keyword evidence="2" id="KW-1185">Reference proteome</keyword>
<dbReference type="EMBL" id="JACHFA010000003">
    <property type="protein sequence ID" value="MBB6031916.1"/>
    <property type="molecule type" value="Genomic_DNA"/>
</dbReference>
<reference evidence="1 2" key="1">
    <citation type="submission" date="2020-08" db="EMBL/GenBank/DDBJ databases">
        <title>Genomic Encyclopedia of Type Strains, Phase IV (KMG-IV): sequencing the most valuable type-strain genomes for metagenomic binning, comparative biology and taxonomic classification.</title>
        <authorList>
            <person name="Goeker M."/>
        </authorList>
    </citation>
    <scope>NUCLEOTIDE SEQUENCE [LARGE SCALE GENOMIC DNA]</scope>
    <source>
        <strain evidence="1 2">DSM 16813</strain>
    </source>
</reference>
<organism evidence="1 2">
    <name type="scientific">Borreliella spielmanii</name>
    <dbReference type="NCBI Taxonomy" id="88916"/>
    <lineage>
        <taxon>Bacteria</taxon>
        <taxon>Pseudomonadati</taxon>
        <taxon>Spirochaetota</taxon>
        <taxon>Spirochaetia</taxon>
        <taxon>Spirochaetales</taxon>
        <taxon>Borreliaceae</taxon>
        <taxon>Borreliella</taxon>
    </lineage>
</organism>
<protein>
    <submittedName>
        <fullName evidence="1">Uncharacterized protein</fullName>
    </submittedName>
</protein>